<dbReference type="EMBL" id="CP090163">
    <property type="protein sequence ID" value="UJO11971.1"/>
    <property type="molecule type" value="Genomic_DNA"/>
</dbReference>
<comment type="similarity">
    <text evidence="6">Belongs to the CTF8 family.</text>
</comment>
<keyword evidence="4" id="KW-0539">Nucleus</keyword>
<dbReference type="RefSeq" id="XP_047756337.1">
    <property type="nucleotide sequence ID" value="XM_047901015.1"/>
</dbReference>
<reference evidence="8" key="1">
    <citation type="submission" date="2021-12" db="EMBL/GenBank/DDBJ databases">
        <authorList>
            <person name="Zaccaron A."/>
            <person name="Stergiopoulos I."/>
        </authorList>
    </citation>
    <scope>NUCLEOTIDE SEQUENCE</scope>
    <source>
        <strain evidence="8">Race5_Kim</strain>
    </source>
</reference>
<keyword evidence="3" id="KW-0238">DNA-binding</keyword>
<dbReference type="PANTHER" id="PTHR28605">
    <property type="entry name" value="CTF8, CHROMOSOME TRANSMISSION FIDELITY FACTOR 8 HOMOLOG (S. CEREVISIAE)"/>
    <property type="match status" value="1"/>
</dbReference>
<keyword evidence="5" id="KW-0131">Cell cycle</keyword>
<feature type="region of interest" description="Disordered" evidence="7">
    <location>
        <begin position="137"/>
        <end position="161"/>
    </location>
</feature>
<keyword evidence="9" id="KW-1185">Reference proteome</keyword>
<dbReference type="GeneID" id="71981745"/>
<dbReference type="GO" id="GO:0007064">
    <property type="term" value="P:mitotic sister chromatid cohesion"/>
    <property type="evidence" value="ECO:0007669"/>
    <property type="project" value="InterPro"/>
</dbReference>
<dbReference type="GO" id="GO:0031390">
    <property type="term" value="C:Ctf18 RFC-like complex"/>
    <property type="evidence" value="ECO:0007669"/>
    <property type="project" value="InterPro"/>
</dbReference>
<gene>
    <name evidence="8" type="ORF">CLAFUR5_01867</name>
</gene>
<evidence type="ECO:0000313" key="8">
    <source>
        <dbReference type="EMBL" id="UJO11971.1"/>
    </source>
</evidence>
<reference evidence="8" key="2">
    <citation type="journal article" date="2022" name="Microb. Genom.">
        <title>A chromosome-scale genome assembly of the tomato pathogen Cladosporium fulvum reveals a compartmentalized genome architecture and the presence of a dispensable chromosome.</title>
        <authorList>
            <person name="Zaccaron A.Z."/>
            <person name="Chen L.H."/>
            <person name="Samaras A."/>
            <person name="Stergiopoulos I."/>
        </authorList>
    </citation>
    <scope>NUCLEOTIDE SEQUENCE</scope>
    <source>
        <strain evidence="8">Race5_Kim</strain>
    </source>
</reference>
<evidence type="ECO:0000256" key="1">
    <source>
        <dbReference type="ARBA" id="ARBA00004123"/>
    </source>
</evidence>
<organism evidence="8 9">
    <name type="scientific">Passalora fulva</name>
    <name type="common">Tomato leaf mold</name>
    <name type="synonym">Cladosporium fulvum</name>
    <dbReference type="NCBI Taxonomy" id="5499"/>
    <lineage>
        <taxon>Eukaryota</taxon>
        <taxon>Fungi</taxon>
        <taxon>Dikarya</taxon>
        <taxon>Ascomycota</taxon>
        <taxon>Pezizomycotina</taxon>
        <taxon>Dothideomycetes</taxon>
        <taxon>Dothideomycetidae</taxon>
        <taxon>Mycosphaerellales</taxon>
        <taxon>Mycosphaerellaceae</taxon>
        <taxon>Fulvia</taxon>
    </lineage>
</organism>
<evidence type="ECO:0000256" key="7">
    <source>
        <dbReference type="SAM" id="MobiDB-lite"/>
    </source>
</evidence>
<dbReference type="AlphaFoldDB" id="A0A9Q8P3P3"/>
<dbReference type="OrthoDB" id="121932at2759"/>
<dbReference type="GO" id="GO:0003677">
    <property type="term" value="F:DNA binding"/>
    <property type="evidence" value="ECO:0007669"/>
    <property type="project" value="UniProtKB-KW"/>
</dbReference>
<accession>A0A9Q8P3P3</accession>
<comment type="subcellular location">
    <subcellularLocation>
        <location evidence="1">Nucleus</location>
    </subcellularLocation>
</comment>
<evidence type="ECO:0000313" key="9">
    <source>
        <dbReference type="Proteomes" id="UP000756132"/>
    </source>
</evidence>
<dbReference type="PANTHER" id="PTHR28605:SF1">
    <property type="entry name" value="CHROMOSOME TRANSMISSION FIDELITY FACTOR 8"/>
    <property type="match status" value="1"/>
</dbReference>
<dbReference type="Proteomes" id="UP000756132">
    <property type="component" value="Chromosome 1"/>
</dbReference>
<evidence type="ECO:0000256" key="2">
    <source>
        <dbReference type="ARBA" id="ARBA00022705"/>
    </source>
</evidence>
<keyword evidence="2" id="KW-0235">DNA replication</keyword>
<protein>
    <recommendedName>
        <fullName evidence="10">Chromosome transmission fidelity protein 8</fullName>
    </recommendedName>
</protein>
<name>A0A9Q8P3P3_PASFU</name>
<dbReference type="GO" id="GO:0006260">
    <property type="term" value="P:DNA replication"/>
    <property type="evidence" value="ECO:0007669"/>
    <property type="project" value="UniProtKB-KW"/>
</dbReference>
<dbReference type="KEGG" id="ffu:CLAFUR5_01867"/>
<proteinExistence type="inferred from homology"/>
<dbReference type="InterPro" id="IPR018607">
    <property type="entry name" value="Ctf8"/>
</dbReference>
<sequence length="161" mass="17649">MPSISLLPPAAERANNDIANPLPAVLQTPSGLAMIELQGSVLTENADAGMVLELGNLVFPPAEDDEDEDGDWDGKRVFLFIGKHQRMAGEVKKLAKPVAVIRRRPVDANANSSIPGSEDVEIAEIIYYRILFAHRPEPVGGGQQEQQQEKQEKQQQQLAEE</sequence>
<evidence type="ECO:0008006" key="10">
    <source>
        <dbReference type="Google" id="ProtNLM"/>
    </source>
</evidence>
<evidence type="ECO:0000256" key="5">
    <source>
        <dbReference type="ARBA" id="ARBA00023306"/>
    </source>
</evidence>
<evidence type="ECO:0000256" key="4">
    <source>
        <dbReference type="ARBA" id="ARBA00023242"/>
    </source>
</evidence>
<evidence type="ECO:0000256" key="3">
    <source>
        <dbReference type="ARBA" id="ARBA00023125"/>
    </source>
</evidence>
<dbReference type="Pfam" id="PF09696">
    <property type="entry name" value="Ctf8"/>
    <property type="match status" value="1"/>
</dbReference>
<evidence type="ECO:0000256" key="6">
    <source>
        <dbReference type="ARBA" id="ARBA00038447"/>
    </source>
</evidence>